<gene>
    <name evidence="2" type="ORF">B5K54_12165</name>
</gene>
<dbReference type="InterPro" id="IPR038718">
    <property type="entry name" value="SNF2-like_sf"/>
</dbReference>
<keyword evidence="2" id="KW-0347">Helicase</keyword>
<dbReference type="InterPro" id="IPR027417">
    <property type="entry name" value="P-loop_NTPase"/>
</dbReference>
<keyword evidence="2" id="KW-0378">Hydrolase</keyword>
<reference evidence="2 3" key="1">
    <citation type="submission" date="2018-06" db="EMBL/GenBank/DDBJ databases">
        <authorList>
            <consortium name="GenomeTrakr: Next Generation Sequencing Network for Food Pathogen Tracability"/>
        </authorList>
    </citation>
    <scope>NUCLEOTIDE SEQUENCE [LARGE SCALE GENOMIC DNA]</scope>
    <source>
        <strain evidence="2 3">10B02965A-1</strain>
    </source>
</reference>
<dbReference type="EMBL" id="AABBHO010000040">
    <property type="protein sequence ID" value="EAG2998039.1"/>
    <property type="molecule type" value="Genomic_DNA"/>
</dbReference>
<dbReference type="AlphaFoldDB" id="A0A9P1ZEI6"/>
<dbReference type="GO" id="GO:0031508">
    <property type="term" value="P:pericentric heterochromatin formation"/>
    <property type="evidence" value="ECO:0007669"/>
    <property type="project" value="TreeGrafter"/>
</dbReference>
<proteinExistence type="predicted"/>
<dbReference type="PANTHER" id="PTHR47161">
    <property type="entry name" value="LYMPHOID-SPECIFIC HELICASE"/>
    <property type="match status" value="1"/>
</dbReference>
<feature type="domain" description="SNF2 N-terminal" evidence="1">
    <location>
        <begin position="93"/>
        <end position="208"/>
    </location>
</feature>
<sequence>MKMTLLDNQKQALIKLKKYKVGALFMKPGSGKTRVACELINDVNPDYVLWITPFQTKENLEIEISKWGYSFPQEIIGIESLSNSDRLYLYCRNKLKNSTNSYIIMDESLKIKNIHALRTQRAIKLSRLATYKLIMNGTPLSRNILDLWSQLEFLSPKILNLSFSQFKKTFCEYVTITQLTQSTQQSMDIIKKYHNLEYLYKLITPFIFTSSHELA</sequence>
<dbReference type="GO" id="GO:0004386">
    <property type="term" value="F:helicase activity"/>
    <property type="evidence" value="ECO:0007669"/>
    <property type="project" value="UniProtKB-KW"/>
</dbReference>
<dbReference type="GO" id="GO:0003682">
    <property type="term" value="F:chromatin binding"/>
    <property type="evidence" value="ECO:0007669"/>
    <property type="project" value="TreeGrafter"/>
</dbReference>
<protein>
    <submittedName>
        <fullName evidence="2">Helicase SNF2</fullName>
    </submittedName>
</protein>
<dbReference type="SUPFAM" id="SSF52540">
    <property type="entry name" value="P-loop containing nucleoside triphosphate hydrolases"/>
    <property type="match status" value="1"/>
</dbReference>
<dbReference type="InterPro" id="IPR000330">
    <property type="entry name" value="SNF2_N"/>
</dbReference>
<keyword evidence="2" id="KW-0067">ATP-binding</keyword>
<dbReference type="PANTHER" id="PTHR47161:SF1">
    <property type="entry name" value="LYMPHOID-SPECIFIC HELICASE"/>
    <property type="match status" value="1"/>
</dbReference>
<dbReference type="GO" id="GO:0044027">
    <property type="term" value="P:negative regulation of gene expression via chromosomal CpG island methylation"/>
    <property type="evidence" value="ECO:0007669"/>
    <property type="project" value="TreeGrafter"/>
</dbReference>
<keyword evidence="2" id="KW-0547">Nucleotide-binding</keyword>
<accession>A0A9P1ZEI6</accession>
<evidence type="ECO:0000313" key="3">
    <source>
        <dbReference type="Proteomes" id="UP000549379"/>
    </source>
</evidence>
<name>A0A9P1ZEI6_LISMN</name>
<organism evidence="2 3">
    <name type="scientific">Listeria monocytogenes</name>
    <dbReference type="NCBI Taxonomy" id="1639"/>
    <lineage>
        <taxon>Bacteria</taxon>
        <taxon>Bacillati</taxon>
        <taxon>Bacillota</taxon>
        <taxon>Bacilli</taxon>
        <taxon>Bacillales</taxon>
        <taxon>Listeriaceae</taxon>
        <taxon>Listeria</taxon>
    </lineage>
</organism>
<dbReference type="Proteomes" id="UP000549379">
    <property type="component" value="Unassembled WGS sequence"/>
</dbReference>
<dbReference type="GO" id="GO:0005721">
    <property type="term" value="C:pericentric heterochromatin"/>
    <property type="evidence" value="ECO:0007669"/>
    <property type="project" value="TreeGrafter"/>
</dbReference>
<feature type="non-terminal residue" evidence="2">
    <location>
        <position position="215"/>
    </location>
</feature>
<comment type="caution">
    <text evidence="2">The sequence shown here is derived from an EMBL/GenBank/DDBJ whole genome shotgun (WGS) entry which is preliminary data.</text>
</comment>
<evidence type="ECO:0000313" key="2">
    <source>
        <dbReference type="EMBL" id="EAG2998039.1"/>
    </source>
</evidence>
<dbReference type="Gene3D" id="3.40.50.10810">
    <property type="entry name" value="Tandem AAA-ATPase domain"/>
    <property type="match status" value="1"/>
</dbReference>
<dbReference type="GO" id="GO:0005524">
    <property type="term" value="F:ATP binding"/>
    <property type="evidence" value="ECO:0007669"/>
    <property type="project" value="InterPro"/>
</dbReference>
<dbReference type="Pfam" id="PF00176">
    <property type="entry name" value="SNF2-rel_dom"/>
    <property type="match status" value="1"/>
</dbReference>
<evidence type="ECO:0000259" key="1">
    <source>
        <dbReference type="Pfam" id="PF00176"/>
    </source>
</evidence>
<dbReference type="GO" id="GO:0006346">
    <property type="term" value="P:DNA methylation-dependent constitutive heterochromatin formation"/>
    <property type="evidence" value="ECO:0007669"/>
    <property type="project" value="TreeGrafter"/>
</dbReference>